<sequence>MEELSGVIEKADSVLLVGHGNAKSNIAEVLASALCERQPGLTDKIEDVLRVDGKHITQNQLLKLGRRHLTHTEDPRRPT</sequence>
<accession>D8LE73</accession>
<protein>
    <submittedName>
        <fullName evidence="1">Uncharacterized protein</fullName>
    </submittedName>
</protein>
<reference evidence="1 2" key="1">
    <citation type="journal article" date="2010" name="Nature">
        <title>The Ectocarpus genome and the independent evolution of multicellularity in brown algae.</title>
        <authorList>
            <person name="Cock J.M."/>
            <person name="Sterck L."/>
            <person name="Rouze P."/>
            <person name="Scornet D."/>
            <person name="Allen A.E."/>
            <person name="Amoutzias G."/>
            <person name="Anthouard V."/>
            <person name="Artiguenave F."/>
            <person name="Aury J.M."/>
            <person name="Badger J.H."/>
            <person name="Beszteri B."/>
            <person name="Billiau K."/>
            <person name="Bonnet E."/>
            <person name="Bothwell J.H."/>
            <person name="Bowler C."/>
            <person name="Boyen C."/>
            <person name="Brownlee C."/>
            <person name="Carrano C.J."/>
            <person name="Charrier B."/>
            <person name="Cho G.Y."/>
            <person name="Coelho S.M."/>
            <person name="Collen J."/>
            <person name="Corre E."/>
            <person name="Da Silva C."/>
            <person name="Delage L."/>
            <person name="Delaroque N."/>
            <person name="Dittami S.M."/>
            <person name="Doulbeau S."/>
            <person name="Elias M."/>
            <person name="Farnham G."/>
            <person name="Gachon C.M."/>
            <person name="Gschloessl B."/>
            <person name="Heesch S."/>
            <person name="Jabbari K."/>
            <person name="Jubin C."/>
            <person name="Kawai H."/>
            <person name="Kimura K."/>
            <person name="Kloareg B."/>
            <person name="Kupper F.C."/>
            <person name="Lang D."/>
            <person name="Le Bail A."/>
            <person name="Leblanc C."/>
            <person name="Lerouge P."/>
            <person name="Lohr M."/>
            <person name="Lopez P.J."/>
            <person name="Martens C."/>
            <person name="Maumus F."/>
            <person name="Michel G."/>
            <person name="Miranda-Saavedra D."/>
            <person name="Morales J."/>
            <person name="Moreau H."/>
            <person name="Motomura T."/>
            <person name="Nagasato C."/>
            <person name="Napoli C.A."/>
            <person name="Nelson D.R."/>
            <person name="Nyvall-Collen P."/>
            <person name="Peters A.F."/>
            <person name="Pommier C."/>
            <person name="Potin P."/>
            <person name="Poulain J."/>
            <person name="Quesneville H."/>
            <person name="Read B."/>
            <person name="Rensing S.A."/>
            <person name="Ritter A."/>
            <person name="Rousvoal S."/>
            <person name="Samanta M."/>
            <person name="Samson G."/>
            <person name="Schroeder D.C."/>
            <person name="Segurens B."/>
            <person name="Strittmatter M."/>
            <person name="Tonon T."/>
            <person name="Tregear J.W."/>
            <person name="Valentin K."/>
            <person name="von Dassow P."/>
            <person name="Yamagishi T."/>
            <person name="Van de Peer Y."/>
            <person name="Wincker P."/>
        </authorList>
    </citation>
    <scope>NUCLEOTIDE SEQUENCE [LARGE SCALE GENOMIC DNA]</scope>
    <source>
        <strain evidence="2">Ec32 / CCAP1310/4</strain>
    </source>
</reference>
<evidence type="ECO:0000313" key="1">
    <source>
        <dbReference type="EMBL" id="CBN74146.1"/>
    </source>
</evidence>
<dbReference type="EMBL" id="FN649760">
    <property type="protein sequence ID" value="CBN74146.1"/>
    <property type="molecule type" value="Genomic_DNA"/>
</dbReference>
<keyword evidence="2" id="KW-1185">Reference proteome</keyword>
<dbReference type="InParanoid" id="D8LE73"/>
<dbReference type="Proteomes" id="UP000002630">
    <property type="component" value="Unassembled WGS sequence"/>
</dbReference>
<gene>
    <name evidence="1" type="ORF">Esi_0013_0050</name>
</gene>
<dbReference type="AlphaFoldDB" id="D8LE73"/>
<organism evidence="1 2">
    <name type="scientific">Ectocarpus siliculosus</name>
    <name type="common">Brown alga</name>
    <name type="synonym">Conferva siliculosa</name>
    <dbReference type="NCBI Taxonomy" id="2880"/>
    <lineage>
        <taxon>Eukaryota</taxon>
        <taxon>Sar</taxon>
        <taxon>Stramenopiles</taxon>
        <taxon>Ochrophyta</taxon>
        <taxon>PX clade</taxon>
        <taxon>Phaeophyceae</taxon>
        <taxon>Ectocarpales</taxon>
        <taxon>Ectocarpaceae</taxon>
        <taxon>Ectocarpus</taxon>
    </lineage>
</organism>
<evidence type="ECO:0000313" key="2">
    <source>
        <dbReference type="Proteomes" id="UP000002630"/>
    </source>
</evidence>
<proteinExistence type="predicted"/>
<name>D8LE73_ECTSI</name>